<dbReference type="Proteomes" id="UP000050827">
    <property type="component" value="Unassembled WGS sequence"/>
</dbReference>
<dbReference type="OrthoDB" id="886186at2"/>
<dbReference type="AlphaFoldDB" id="A0A0Q0XFF1"/>
<evidence type="ECO:0000256" key="1">
    <source>
        <dbReference type="SAM" id="Phobius"/>
    </source>
</evidence>
<feature type="transmembrane region" description="Helical" evidence="1">
    <location>
        <begin position="137"/>
        <end position="156"/>
    </location>
</feature>
<name>A0A0Q0XFF1_9FLAO</name>
<evidence type="ECO:0000313" key="3">
    <source>
        <dbReference type="Proteomes" id="UP000050827"/>
    </source>
</evidence>
<protein>
    <submittedName>
        <fullName evidence="2">Uncharacterized protein</fullName>
    </submittedName>
</protein>
<comment type="caution">
    <text evidence="2">The sequence shown here is derived from an EMBL/GenBank/DDBJ whole genome shotgun (WGS) entry which is preliminary data.</text>
</comment>
<keyword evidence="1" id="KW-0472">Membrane</keyword>
<accession>A0A0Q0XFF1</accession>
<dbReference type="STRING" id="346185.AAY42_08050"/>
<sequence length="178" mass="21008">MKEFLKKIKLIEHLITDVEIQKTEFVAKFRQHVDEGSTGMFSDTFDVFSSSKNEYKGQVGYEGFKIKRRRRFFDMNMNLAVARGTYRQSNEKLIIETEINGFSGMMIPFYLFAIVFYSIFIGTFFMTDNIEGNGAGFALPFILIHAAFMFGIPYFIMRKSTKRMKHELEREFYYMTKK</sequence>
<keyword evidence="1" id="KW-1133">Transmembrane helix</keyword>
<feature type="transmembrane region" description="Helical" evidence="1">
    <location>
        <begin position="107"/>
        <end position="125"/>
    </location>
</feature>
<evidence type="ECO:0000313" key="2">
    <source>
        <dbReference type="EMBL" id="KQC29839.1"/>
    </source>
</evidence>
<keyword evidence="1" id="KW-0812">Transmembrane</keyword>
<keyword evidence="3" id="KW-1185">Reference proteome</keyword>
<proteinExistence type="predicted"/>
<dbReference type="RefSeq" id="WP_055394031.1">
    <property type="nucleotide sequence ID" value="NZ_LCTZ01000002.1"/>
</dbReference>
<gene>
    <name evidence="2" type="ORF">AAY42_08050</name>
</gene>
<reference evidence="2 3" key="1">
    <citation type="submission" date="2015-04" db="EMBL/GenBank/DDBJ databases">
        <title>Complete genome of flavobacterium.</title>
        <authorList>
            <person name="Kwon Y.M."/>
            <person name="Kim S.-J."/>
        </authorList>
    </citation>
    <scope>NUCLEOTIDE SEQUENCE [LARGE SCALE GENOMIC DNA]</scope>
    <source>
        <strain evidence="2 3">DK169</strain>
    </source>
</reference>
<dbReference type="EMBL" id="LCTZ01000002">
    <property type="protein sequence ID" value="KQC29839.1"/>
    <property type="molecule type" value="Genomic_DNA"/>
</dbReference>
<organism evidence="2 3">
    <name type="scientific">Flagellimonas eckloniae</name>
    <dbReference type="NCBI Taxonomy" id="346185"/>
    <lineage>
        <taxon>Bacteria</taxon>
        <taxon>Pseudomonadati</taxon>
        <taxon>Bacteroidota</taxon>
        <taxon>Flavobacteriia</taxon>
        <taxon>Flavobacteriales</taxon>
        <taxon>Flavobacteriaceae</taxon>
        <taxon>Flagellimonas</taxon>
    </lineage>
</organism>